<dbReference type="Gene3D" id="1.10.10.1330">
    <property type="entry name" value="RNA polymerase sigma-54 factor, core-binding domain"/>
    <property type="match status" value="1"/>
</dbReference>
<evidence type="ECO:0000256" key="5">
    <source>
        <dbReference type="ARBA" id="ARBA00023015"/>
    </source>
</evidence>
<evidence type="ECO:0000313" key="12">
    <source>
        <dbReference type="Proteomes" id="UP001315967"/>
    </source>
</evidence>
<feature type="domain" description="RNA polymerase sigma factor 54 DNA-binding" evidence="9">
    <location>
        <begin position="286"/>
        <end position="431"/>
    </location>
</feature>
<feature type="domain" description="RNA polymerase sigma factor 54 core-binding" evidence="10">
    <location>
        <begin position="88"/>
        <end position="272"/>
    </location>
</feature>
<keyword evidence="12" id="KW-1185">Reference proteome</keyword>
<keyword evidence="4" id="KW-0548">Nucleotidyltransferase</keyword>
<gene>
    <name evidence="11" type="ORF">NRE15_08595</name>
</gene>
<keyword evidence="7" id="KW-0238">DNA-binding</keyword>
<name>A0ABY5P2U5_9LACT</name>
<dbReference type="Pfam" id="PF04963">
    <property type="entry name" value="Sigma54_CBD"/>
    <property type="match status" value="1"/>
</dbReference>
<evidence type="ECO:0000259" key="10">
    <source>
        <dbReference type="Pfam" id="PF04963"/>
    </source>
</evidence>
<reference evidence="11 12" key="1">
    <citation type="submission" date="2022-08" db="EMBL/GenBank/DDBJ databases">
        <title>Aerococcaceae sp. nov isolated from spoiled eye mask.</title>
        <authorList>
            <person name="Zhou G."/>
            <person name="Xie X.-B."/>
            <person name="Shi Q.-S."/>
            <person name="Wang Y.-S."/>
            <person name="Wen X."/>
            <person name="Peng H."/>
            <person name="Yang X.-J."/>
            <person name="Tao H.-B."/>
            <person name="Huang X.-M."/>
        </authorList>
    </citation>
    <scope>NUCLEOTIDE SEQUENCE [LARGE SCALE GENOMIC DNA]</scope>
    <source>
        <strain evidence="12">DM20194951</strain>
    </source>
</reference>
<keyword evidence="3" id="KW-0808">Transferase</keyword>
<keyword evidence="2" id="KW-0240">DNA-directed RNA polymerase</keyword>
<organism evidence="11 12">
    <name type="scientific">Fundicoccus culcitae</name>
    <dbReference type="NCBI Taxonomy" id="2969821"/>
    <lineage>
        <taxon>Bacteria</taxon>
        <taxon>Bacillati</taxon>
        <taxon>Bacillota</taxon>
        <taxon>Bacilli</taxon>
        <taxon>Lactobacillales</taxon>
        <taxon>Aerococcaceae</taxon>
        <taxon>Fundicoccus</taxon>
    </lineage>
</organism>
<evidence type="ECO:0000256" key="6">
    <source>
        <dbReference type="ARBA" id="ARBA00023082"/>
    </source>
</evidence>
<accession>A0ABY5P2U5</accession>
<evidence type="ECO:0000256" key="1">
    <source>
        <dbReference type="ARBA" id="ARBA00008798"/>
    </source>
</evidence>
<dbReference type="EMBL" id="CP102453">
    <property type="protein sequence ID" value="UUX32974.1"/>
    <property type="molecule type" value="Genomic_DNA"/>
</dbReference>
<dbReference type="PANTHER" id="PTHR32248">
    <property type="entry name" value="RNA POLYMERASE SIGMA-54 FACTOR"/>
    <property type="match status" value="1"/>
</dbReference>
<dbReference type="InterPro" id="IPR007634">
    <property type="entry name" value="RNA_pol_sigma_54_DNA-bd"/>
</dbReference>
<keyword evidence="6" id="KW-0731">Sigma factor</keyword>
<dbReference type="InterPro" id="IPR038709">
    <property type="entry name" value="RpoN_core-bd_sf"/>
</dbReference>
<protein>
    <submittedName>
        <fullName evidence="11">RNA polymerase subunit sigma-54</fullName>
    </submittedName>
</protein>
<evidence type="ECO:0000259" key="9">
    <source>
        <dbReference type="Pfam" id="PF04552"/>
    </source>
</evidence>
<dbReference type="PANTHER" id="PTHR32248:SF4">
    <property type="entry name" value="RNA POLYMERASE SIGMA-54 FACTOR"/>
    <property type="match status" value="1"/>
</dbReference>
<evidence type="ECO:0000313" key="11">
    <source>
        <dbReference type="EMBL" id="UUX32974.1"/>
    </source>
</evidence>
<comment type="similarity">
    <text evidence="1">Belongs to the sigma-54 factor family.</text>
</comment>
<sequence>MTNSDQEHNIVLEDKDVKIFEGLSQLDIAVNEQLLDILDLNAEQLTYYLEDAILDNPFIDLDYALESFLGKNAQSIPEPNIRGVESQLPTSPQSLSVFLFEQIMMFRQTEIRDVMVRLVDYLDDNGYLPYTYQELAKEIEASSEMVVLDAMTLIKSLEPAGVGAYDLQESLMLQTERDLHAPDVAYYLLEEFYNEITEKDYVEIQQKSDITLDEIKQSVNYYHTLRPAPATLFDRQAKINLIPDVTLQVKNDQLALRYNRQYYPKITFNQTYYEEMQREPDVTLKAYIEPKKTAYLDLTNNLRKREHLILEVVKEIILHQSDFFFKGETEKKPLMIKDLATSTRLSEPIIKLIVTNKNIQFNQTVMPLTDFINVATHEGRGGLTAKKIKEIILDFLKDAPATMTDHEVVDELAKQKVIISERLINNYRKQL</sequence>
<dbReference type="Pfam" id="PF04552">
    <property type="entry name" value="Sigma54_DBD"/>
    <property type="match status" value="1"/>
</dbReference>
<keyword evidence="5" id="KW-0805">Transcription regulation</keyword>
<evidence type="ECO:0000256" key="3">
    <source>
        <dbReference type="ARBA" id="ARBA00022679"/>
    </source>
</evidence>
<evidence type="ECO:0000256" key="4">
    <source>
        <dbReference type="ARBA" id="ARBA00022695"/>
    </source>
</evidence>
<dbReference type="PRINTS" id="PR00045">
    <property type="entry name" value="SIGMA54FCT"/>
</dbReference>
<dbReference type="Proteomes" id="UP001315967">
    <property type="component" value="Chromosome"/>
</dbReference>
<dbReference type="RefSeq" id="WP_313792474.1">
    <property type="nucleotide sequence ID" value="NZ_CP102453.1"/>
</dbReference>
<proteinExistence type="inferred from homology"/>
<evidence type="ECO:0000256" key="7">
    <source>
        <dbReference type="ARBA" id="ARBA00023125"/>
    </source>
</evidence>
<dbReference type="InterPro" id="IPR007046">
    <property type="entry name" value="RNA_pol_sigma_54_core-bd"/>
</dbReference>
<evidence type="ECO:0000256" key="8">
    <source>
        <dbReference type="ARBA" id="ARBA00023163"/>
    </source>
</evidence>
<dbReference type="PIRSF" id="PIRSF000774">
    <property type="entry name" value="RpoN"/>
    <property type="match status" value="1"/>
</dbReference>
<evidence type="ECO:0000256" key="2">
    <source>
        <dbReference type="ARBA" id="ARBA00022478"/>
    </source>
</evidence>
<dbReference type="PROSITE" id="PS50044">
    <property type="entry name" value="SIGMA54_3"/>
    <property type="match status" value="1"/>
</dbReference>
<dbReference type="InterPro" id="IPR000394">
    <property type="entry name" value="RNA_pol_sigma_54"/>
</dbReference>
<keyword evidence="8" id="KW-0804">Transcription</keyword>